<keyword evidence="5 9" id="KW-0342">GTP-binding</keyword>
<evidence type="ECO:0000259" key="11">
    <source>
        <dbReference type="PROSITE" id="PS00300"/>
    </source>
</evidence>
<dbReference type="InterPro" id="IPR013822">
    <property type="entry name" value="Signal_recog_particl_SRP54_hlx"/>
</dbReference>
<feature type="binding site" evidence="9">
    <location>
        <begin position="108"/>
        <end position="115"/>
    </location>
    <ligand>
        <name>GTP</name>
        <dbReference type="ChEBI" id="CHEBI:37565"/>
    </ligand>
</feature>
<feature type="domain" description="SRP54-type proteins GTP-binding" evidence="11">
    <location>
        <begin position="270"/>
        <end position="283"/>
    </location>
</feature>
<evidence type="ECO:0000256" key="3">
    <source>
        <dbReference type="ARBA" id="ARBA00022801"/>
    </source>
</evidence>
<comment type="catalytic activity">
    <reaction evidence="8 9">
        <text>GTP + H2O = GDP + phosphate + H(+)</text>
        <dbReference type="Rhea" id="RHEA:19669"/>
        <dbReference type="ChEBI" id="CHEBI:15377"/>
        <dbReference type="ChEBI" id="CHEBI:15378"/>
        <dbReference type="ChEBI" id="CHEBI:37565"/>
        <dbReference type="ChEBI" id="CHEBI:43474"/>
        <dbReference type="ChEBI" id="CHEBI:58189"/>
        <dbReference type="EC" id="3.6.5.4"/>
    </reaction>
</comment>
<comment type="caution">
    <text evidence="12">The sequence shown here is derived from an EMBL/GenBank/DDBJ whole genome shotgun (WGS) entry which is preliminary data.</text>
</comment>
<keyword evidence="6 9" id="KW-0733">Signal recognition particle</keyword>
<dbReference type="InterPro" id="IPR004780">
    <property type="entry name" value="SRP"/>
</dbReference>
<feature type="binding site" evidence="9">
    <location>
        <begin position="191"/>
        <end position="195"/>
    </location>
    <ligand>
        <name>GTP</name>
        <dbReference type="ChEBI" id="CHEBI:37565"/>
    </ligand>
</feature>
<evidence type="ECO:0000256" key="1">
    <source>
        <dbReference type="ARBA" id="ARBA00005450"/>
    </source>
</evidence>
<comment type="similarity">
    <text evidence="1 9">Belongs to the GTP-binding SRP family. SRP54 subfamily.</text>
</comment>
<comment type="subcellular location">
    <subcellularLocation>
        <location evidence="9">Cytoplasm</location>
    </subcellularLocation>
    <text evidence="9">The SRP-RNC complex is targeted to the cytoplasmic membrane.</text>
</comment>
<dbReference type="SUPFAM" id="SSF52540">
    <property type="entry name" value="P-loop containing nucleoside triphosphate hydrolases"/>
    <property type="match status" value="1"/>
</dbReference>
<evidence type="ECO:0000256" key="6">
    <source>
        <dbReference type="ARBA" id="ARBA00023135"/>
    </source>
</evidence>
<dbReference type="EMBL" id="JADIMP010000027">
    <property type="protein sequence ID" value="MBO8441113.1"/>
    <property type="molecule type" value="Genomic_DNA"/>
</dbReference>
<dbReference type="SMART" id="SM00382">
    <property type="entry name" value="AAA"/>
    <property type="match status" value="1"/>
</dbReference>
<evidence type="ECO:0000313" key="12">
    <source>
        <dbReference type="EMBL" id="MBO8441113.1"/>
    </source>
</evidence>
<evidence type="ECO:0000313" key="13">
    <source>
        <dbReference type="Proteomes" id="UP000823614"/>
    </source>
</evidence>
<dbReference type="InterPro" id="IPR036891">
    <property type="entry name" value="Signal_recog_part_SRP54_M_sf"/>
</dbReference>
<comment type="subunit">
    <text evidence="9">Part of the signal recognition particle protein translocation system, which is composed of SRP and FtsY.</text>
</comment>
<name>A0A9D9E6H4_9LACO</name>
<dbReference type="InterPro" id="IPR003593">
    <property type="entry name" value="AAA+_ATPase"/>
</dbReference>
<evidence type="ECO:0000256" key="7">
    <source>
        <dbReference type="ARBA" id="ARBA00023274"/>
    </source>
</evidence>
<keyword evidence="2 9" id="KW-0547">Nucleotide-binding</keyword>
<evidence type="ECO:0000256" key="9">
    <source>
        <dbReference type="HAMAP-Rule" id="MF_00306"/>
    </source>
</evidence>
<dbReference type="FunFam" id="3.40.50.300:FF:000022">
    <property type="entry name" value="Signal recognition particle 54 kDa subunit"/>
    <property type="match status" value="1"/>
</dbReference>
<dbReference type="Gene3D" id="1.20.120.140">
    <property type="entry name" value="Signal recognition particle SRP54, nucleotide-binding domain"/>
    <property type="match status" value="1"/>
</dbReference>
<dbReference type="GO" id="GO:0006614">
    <property type="term" value="P:SRP-dependent cotranslational protein targeting to membrane"/>
    <property type="evidence" value="ECO:0007669"/>
    <property type="project" value="InterPro"/>
</dbReference>
<proteinExistence type="inferred from homology"/>
<keyword evidence="4 9" id="KW-0694">RNA-binding</keyword>
<reference evidence="12" key="2">
    <citation type="journal article" date="2021" name="PeerJ">
        <title>Extensive microbial diversity within the chicken gut microbiome revealed by metagenomics and culture.</title>
        <authorList>
            <person name="Gilroy R."/>
            <person name="Ravi A."/>
            <person name="Getino M."/>
            <person name="Pursley I."/>
            <person name="Horton D.L."/>
            <person name="Alikhan N.F."/>
            <person name="Baker D."/>
            <person name="Gharbi K."/>
            <person name="Hall N."/>
            <person name="Watson M."/>
            <person name="Adriaenssens E.M."/>
            <person name="Foster-Nyarko E."/>
            <person name="Jarju S."/>
            <person name="Secka A."/>
            <person name="Antonio M."/>
            <person name="Oren A."/>
            <person name="Chaudhuri R.R."/>
            <person name="La Ragione R."/>
            <person name="Hildebrand F."/>
            <person name="Pallen M.J."/>
        </authorList>
    </citation>
    <scope>NUCLEOTIDE SEQUENCE</scope>
    <source>
        <strain evidence="12">C6-149</strain>
    </source>
</reference>
<dbReference type="SUPFAM" id="SSF47446">
    <property type="entry name" value="Signal peptide-binding domain"/>
    <property type="match status" value="1"/>
</dbReference>
<dbReference type="Proteomes" id="UP000823614">
    <property type="component" value="Unassembled WGS sequence"/>
</dbReference>
<dbReference type="GO" id="GO:0005525">
    <property type="term" value="F:GTP binding"/>
    <property type="evidence" value="ECO:0007669"/>
    <property type="project" value="UniProtKB-UniRule"/>
</dbReference>
<dbReference type="SMART" id="SM00962">
    <property type="entry name" value="SRP54"/>
    <property type="match status" value="1"/>
</dbReference>
<gene>
    <name evidence="9 12" type="primary">ffh</name>
    <name evidence="12" type="ORF">IAA89_01490</name>
</gene>
<evidence type="ECO:0000256" key="10">
    <source>
        <dbReference type="SAM" id="MobiDB-lite"/>
    </source>
</evidence>
<dbReference type="EC" id="3.6.5.4" evidence="9"/>
<dbReference type="PANTHER" id="PTHR11564:SF5">
    <property type="entry name" value="SIGNAL RECOGNITION PARTICLE SUBUNIT SRP54"/>
    <property type="match status" value="1"/>
</dbReference>
<dbReference type="Pfam" id="PF00448">
    <property type="entry name" value="SRP54"/>
    <property type="match status" value="1"/>
</dbReference>
<dbReference type="InterPro" id="IPR004125">
    <property type="entry name" value="Signal_recog_particle_SRP54_M"/>
</dbReference>
<sequence>MAFEGLTERLQGALKKLRGKGKVSEADLKDTMREIRLALLEADVNLKVAKDFVKHVSEKANGANVLEGLNPAQQIIKIVNEELTEVMGSQTSELEKSDHNPTVIMMVGLQGAGKTTTAGKLAYKLKEEKKARPLFIAADVYRPAAIKQLEQVAQQIDVPVFQMGTDIDPVELVKQGLAKAKEDNNDYVIIDTAGRLQIDEPLMNELVAIKQLAKPTEILLVVDSLTGQNAATTAEGFNDKLDITGTVLTKLDSDTRGGAALSIRYITGKPIKFVGEGEKMTDLDVFHPDRMASRILGMGDMLSLIEKAEQVSDEKKMAELEQKMREASFDFNDFLDQMDQMNKMGGMQSLIKNIPGLSNNPALANSQMNEDKLKQTRAIIYSMTNEERENPDLLNPSRRKRIAKGSGNQIQDVNRLIKQFMQMRQLMKQMSNGNMDAFNQMIPGGMSGMFGGTPMGNKMGQMAMKSMMRKTKKNKKKRLNTISKKKRRKRR</sequence>
<dbReference type="GO" id="GO:0008312">
    <property type="term" value="F:7S RNA binding"/>
    <property type="evidence" value="ECO:0007669"/>
    <property type="project" value="InterPro"/>
</dbReference>
<comment type="function">
    <text evidence="9">Involved in targeting and insertion of nascent membrane proteins into the cytoplasmic membrane. Binds to the hydrophobic signal sequence of the ribosome-nascent chain (RNC) as it emerges from the ribosomes. The SRP-RNC complex is then targeted to the cytoplasmic membrane where it interacts with the SRP receptor FtsY.</text>
</comment>
<keyword evidence="7 9" id="KW-0687">Ribonucleoprotein</keyword>
<dbReference type="CDD" id="cd18539">
    <property type="entry name" value="SRP_G"/>
    <property type="match status" value="1"/>
</dbReference>
<dbReference type="GO" id="GO:0048500">
    <property type="term" value="C:signal recognition particle"/>
    <property type="evidence" value="ECO:0007669"/>
    <property type="project" value="UniProtKB-UniRule"/>
</dbReference>
<reference evidence="12" key="1">
    <citation type="submission" date="2020-10" db="EMBL/GenBank/DDBJ databases">
        <authorList>
            <person name="Gilroy R."/>
        </authorList>
    </citation>
    <scope>NUCLEOTIDE SEQUENCE</scope>
    <source>
        <strain evidence="12">C6-149</strain>
    </source>
</reference>
<dbReference type="InterPro" id="IPR042101">
    <property type="entry name" value="SRP54_N_sf"/>
</dbReference>
<keyword evidence="3 9" id="KW-0378">Hydrolase</keyword>
<dbReference type="SMART" id="SM00963">
    <property type="entry name" value="SRP54_N"/>
    <property type="match status" value="1"/>
</dbReference>
<dbReference type="HAMAP" id="MF_00306">
    <property type="entry name" value="SRP54"/>
    <property type="match status" value="1"/>
</dbReference>
<protein>
    <recommendedName>
        <fullName evidence="9">Signal recognition particle protein</fullName>
        <ecNumber evidence="9">3.6.5.4</ecNumber>
    </recommendedName>
    <alternativeName>
        <fullName evidence="9">Fifty-four homolog</fullName>
    </alternativeName>
</protein>
<dbReference type="AlphaFoldDB" id="A0A9D9E6H4"/>
<feature type="region of interest" description="Disordered" evidence="10">
    <location>
        <begin position="467"/>
        <end position="491"/>
    </location>
</feature>
<keyword evidence="9" id="KW-0963">Cytoplasm</keyword>
<dbReference type="Gene3D" id="1.10.260.30">
    <property type="entry name" value="Signal recognition particle, SRP54 subunit, M-domain"/>
    <property type="match status" value="1"/>
</dbReference>
<evidence type="ECO:0000256" key="8">
    <source>
        <dbReference type="ARBA" id="ARBA00048027"/>
    </source>
</evidence>
<feature type="binding site" evidence="9">
    <location>
        <begin position="249"/>
        <end position="252"/>
    </location>
    <ligand>
        <name>GTP</name>
        <dbReference type="ChEBI" id="CHEBI:37565"/>
    </ligand>
</feature>
<accession>A0A9D9E6H4</accession>
<comment type="domain">
    <text evidence="9">Composed of three domains: the N-terminal N domain, which is responsible for interactions with the ribosome, the central G domain, which binds GTP, and the C-terminal M domain, which binds the RNA and the signal sequence of the RNC.</text>
</comment>
<evidence type="ECO:0000256" key="5">
    <source>
        <dbReference type="ARBA" id="ARBA00023134"/>
    </source>
</evidence>
<dbReference type="PROSITE" id="PS00300">
    <property type="entry name" value="SRP54"/>
    <property type="match status" value="1"/>
</dbReference>
<dbReference type="GO" id="GO:0003924">
    <property type="term" value="F:GTPase activity"/>
    <property type="evidence" value="ECO:0007669"/>
    <property type="project" value="UniProtKB-UniRule"/>
</dbReference>
<organism evidence="12 13">
    <name type="scientific">Candidatus Gallilactobacillus intestinavium</name>
    <dbReference type="NCBI Taxonomy" id="2840838"/>
    <lineage>
        <taxon>Bacteria</taxon>
        <taxon>Bacillati</taxon>
        <taxon>Bacillota</taxon>
        <taxon>Bacilli</taxon>
        <taxon>Lactobacillales</taxon>
        <taxon>Lactobacillaceae</taxon>
        <taxon>Lactobacillaceae incertae sedis</taxon>
        <taxon>Candidatus Gallilactobacillus</taxon>
    </lineage>
</organism>
<dbReference type="InterPro" id="IPR027417">
    <property type="entry name" value="P-loop_NTPase"/>
</dbReference>
<dbReference type="Pfam" id="PF02978">
    <property type="entry name" value="SRP_SPB"/>
    <property type="match status" value="1"/>
</dbReference>
<dbReference type="PANTHER" id="PTHR11564">
    <property type="entry name" value="SIGNAL RECOGNITION PARTICLE 54K PROTEIN SRP54"/>
    <property type="match status" value="1"/>
</dbReference>
<dbReference type="InterPro" id="IPR000897">
    <property type="entry name" value="SRP54_GTPase_dom"/>
</dbReference>
<dbReference type="Pfam" id="PF02881">
    <property type="entry name" value="SRP54_N"/>
    <property type="match status" value="1"/>
</dbReference>
<dbReference type="NCBIfam" id="TIGR00959">
    <property type="entry name" value="ffh"/>
    <property type="match status" value="1"/>
</dbReference>
<dbReference type="Gene3D" id="3.40.50.300">
    <property type="entry name" value="P-loop containing nucleotide triphosphate hydrolases"/>
    <property type="match status" value="1"/>
</dbReference>
<evidence type="ECO:0000256" key="2">
    <source>
        <dbReference type="ARBA" id="ARBA00022741"/>
    </source>
</evidence>
<dbReference type="InterPro" id="IPR022941">
    <property type="entry name" value="SRP54"/>
</dbReference>
<evidence type="ECO:0000256" key="4">
    <source>
        <dbReference type="ARBA" id="ARBA00022884"/>
    </source>
</evidence>